<dbReference type="AlphaFoldDB" id="A0A0N0MAG9"/>
<dbReference type="PATRIC" id="fig|1526658.3.peg.249"/>
<dbReference type="InterPro" id="IPR036291">
    <property type="entry name" value="NAD(P)-bd_dom_sf"/>
</dbReference>
<evidence type="ECO:0000313" key="5">
    <source>
        <dbReference type="Proteomes" id="UP000037822"/>
    </source>
</evidence>
<dbReference type="Pfam" id="PF02826">
    <property type="entry name" value="2-Hacid_dh_C"/>
    <property type="match status" value="1"/>
</dbReference>
<proteinExistence type="predicted"/>
<sequence>MSLLLAMTGWHVEDWRARFKALLPDMPIVTLGEPFDRRSVHYVASWKHPEGSLAGLPNLAAVFSLGAGVDHLFADTRLPDVPIARVVDPDLTTRMSEYIVLHCLMILRQQRRYDAQQPQKSWDDDRNQPAARSVRVGVMGLGELGQDAVHKLKVMGFDVAGWSRSPKAIDGLASFSGSEGMAPFLARTDILVSLLPLTPETRGTINATLLAGLAQDGRLGGPFLVNAGRGGLQVEADILAALDAGTLKGATLDVFETEPLPAESRLWTHPAVTVTPHNAAMSEPEAVATLISAQIRRLEAGEPLEHVVDPARGY</sequence>
<dbReference type="CDD" id="cd12164">
    <property type="entry name" value="GDH_like_2"/>
    <property type="match status" value="1"/>
</dbReference>
<dbReference type="SUPFAM" id="SSF51735">
    <property type="entry name" value="NAD(P)-binding Rossmann-fold domains"/>
    <property type="match status" value="1"/>
</dbReference>
<keyword evidence="1" id="KW-0560">Oxidoreductase</keyword>
<organism evidence="4 5">
    <name type="scientific">Bosea vaviloviae</name>
    <dbReference type="NCBI Taxonomy" id="1526658"/>
    <lineage>
        <taxon>Bacteria</taxon>
        <taxon>Pseudomonadati</taxon>
        <taxon>Pseudomonadota</taxon>
        <taxon>Alphaproteobacteria</taxon>
        <taxon>Hyphomicrobiales</taxon>
        <taxon>Boseaceae</taxon>
        <taxon>Bosea</taxon>
    </lineage>
</organism>
<keyword evidence="2" id="KW-0520">NAD</keyword>
<dbReference type="RefSeq" id="WP_054210322.1">
    <property type="nucleotide sequence ID" value="NZ_LGSZ01000048.1"/>
</dbReference>
<dbReference type="PANTHER" id="PTHR43333">
    <property type="entry name" value="2-HACID_DH_C DOMAIN-CONTAINING PROTEIN"/>
    <property type="match status" value="1"/>
</dbReference>
<dbReference type="GO" id="GO:0016491">
    <property type="term" value="F:oxidoreductase activity"/>
    <property type="evidence" value="ECO:0007669"/>
    <property type="project" value="UniProtKB-KW"/>
</dbReference>
<evidence type="ECO:0000259" key="3">
    <source>
        <dbReference type="Pfam" id="PF02826"/>
    </source>
</evidence>
<dbReference type="PANTHER" id="PTHR43333:SF1">
    <property type="entry name" value="D-ISOMER SPECIFIC 2-HYDROXYACID DEHYDROGENASE NAD-BINDING DOMAIN-CONTAINING PROTEIN"/>
    <property type="match status" value="1"/>
</dbReference>
<feature type="domain" description="D-isomer specific 2-hydroxyacid dehydrogenase NAD-binding" evidence="3">
    <location>
        <begin position="102"/>
        <end position="279"/>
    </location>
</feature>
<protein>
    <submittedName>
        <fullName evidence="4">2-hydroxyacid dehydrogenase</fullName>
    </submittedName>
</protein>
<dbReference type="Gene3D" id="3.40.50.720">
    <property type="entry name" value="NAD(P)-binding Rossmann-like Domain"/>
    <property type="match status" value="2"/>
</dbReference>
<dbReference type="InterPro" id="IPR006140">
    <property type="entry name" value="D-isomer_DH_NAD-bd"/>
</dbReference>
<dbReference type="OrthoDB" id="9787219at2"/>
<keyword evidence="5" id="KW-1185">Reference proteome</keyword>
<evidence type="ECO:0000256" key="1">
    <source>
        <dbReference type="ARBA" id="ARBA00023002"/>
    </source>
</evidence>
<dbReference type="EMBL" id="LGSZ01000048">
    <property type="protein sequence ID" value="KPH79651.1"/>
    <property type="molecule type" value="Genomic_DNA"/>
</dbReference>
<accession>A0A0N0MAG9</accession>
<evidence type="ECO:0000313" key="4">
    <source>
        <dbReference type="EMBL" id="KPH79651.1"/>
    </source>
</evidence>
<reference evidence="4 5" key="1">
    <citation type="submission" date="2015-07" db="EMBL/GenBank/DDBJ databases">
        <title>Whole genome sequencing of Bosea vaviloviae isolated from cave pool.</title>
        <authorList>
            <person name="Tan N.E.H."/>
            <person name="Lee Y.P."/>
            <person name="Gan H.M."/>
            <person name="Barton H."/>
            <person name="Savka M.A."/>
        </authorList>
    </citation>
    <scope>NUCLEOTIDE SEQUENCE [LARGE SCALE GENOMIC DNA]</scope>
    <source>
        <strain evidence="4 5">SD260</strain>
    </source>
</reference>
<comment type="caution">
    <text evidence="4">The sequence shown here is derived from an EMBL/GenBank/DDBJ whole genome shotgun (WGS) entry which is preliminary data.</text>
</comment>
<gene>
    <name evidence="4" type="ORF">AE618_17495</name>
</gene>
<evidence type="ECO:0000256" key="2">
    <source>
        <dbReference type="ARBA" id="ARBA00023027"/>
    </source>
</evidence>
<name>A0A0N0MAG9_9HYPH</name>
<dbReference type="GO" id="GO:0051287">
    <property type="term" value="F:NAD binding"/>
    <property type="evidence" value="ECO:0007669"/>
    <property type="project" value="InterPro"/>
</dbReference>
<dbReference type="Proteomes" id="UP000037822">
    <property type="component" value="Unassembled WGS sequence"/>
</dbReference>